<dbReference type="OrthoDB" id="2988872at2"/>
<sequence length="130" mass="13378">MPRVTGDDVIVKIGDVTVTGIKEVSWSETTGTVTSSIAGRKTDHHGSGKTTMTGSIKVERYPGDAGQAGLISGAVVALKLFPDGDGSGAEQIDVDVVLTGKDYGNLGSTEFQTHDVPFANAGDIVRTAVT</sequence>
<dbReference type="Proteomes" id="UP000220034">
    <property type="component" value="Unassembled WGS sequence"/>
</dbReference>
<evidence type="ECO:0008006" key="3">
    <source>
        <dbReference type="Google" id="ProtNLM"/>
    </source>
</evidence>
<organism evidence="1 2">
    <name type="scientific">Pontivivens marinum</name>
    <dbReference type="NCBI Taxonomy" id="1690039"/>
    <lineage>
        <taxon>Bacteria</taxon>
        <taxon>Pseudomonadati</taxon>
        <taxon>Pseudomonadota</taxon>
        <taxon>Alphaproteobacteria</taxon>
        <taxon>Rhodobacterales</taxon>
        <taxon>Paracoccaceae</taxon>
        <taxon>Pontivivens</taxon>
    </lineage>
</organism>
<evidence type="ECO:0000313" key="1">
    <source>
        <dbReference type="EMBL" id="SOH93373.1"/>
    </source>
</evidence>
<gene>
    <name evidence="1" type="ORF">SAMN06273572_10249</name>
</gene>
<dbReference type="RefSeq" id="WP_097928961.1">
    <property type="nucleotide sequence ID" value="NZ_OCTN01000002.1"/>
</dbReference>
<reference evidence="2" key="1">
    <citation type="submission" date="2017-09" db="EMBL/GenBank/DDBJ databases">
        <authorList>
            <person name="Varghese N."/>
            <person name="Submissions S."/>
        </authorList>
    </citation>
    <scope>NUCLEOTIDE SEQUENCE [LARGE SCALE GENOMIC DNA]</scope>
    <source>
        <strain evidence="2">C7</strain>
    </source>
</reference>
<dbReference type="AlphaFoldDB" id="A0A2C9CQ75"/>
<proteinExistence type="predicted"/>
<protein>
    <recommendedName>
        <fullName evidence="3">Phage tail tube protein</fullName>
    </recommendedName>
</protein>
<keyword evidence="2" id="KW-1185">Reference proteome</keyword>
<dbReference type="EMBL" id="OCTN01000002">
    <property type="protein sequence ID" value="SOH93373.1"/>
    <property type="molecule type" value="Genomic_DNA"/>
</dbReference>
<accession>A0A2C9CQ75</accession>
<name>A0A2C9CQ75_9RHOB</name>
<evidence type="ECO:0000313" key="2">
    <source>
        <dbReference type="Proteomes" id="UP000220034"/>
    </source>
</evidence>